<accession>A0A1Z4LPM7</accession>
<dbReference type="OrthoDB" id="508212at2"/>
<proteinExistence type="predicted"/>
<keyword evidence="2" id="KW-1185">Reference proteome</keyword>
<protein>
    <submittedName>
        <fullName evidence="1">Uncharacterized protein</fullName>
    </submittedName>
</protein>
<dbReference type="AlphaFoldDB" id="A0A1Z4LPM7"/>
<evidence type="ECO:0000313" key="1">
    <source>
        <dbReference type="EMBL" id="BAY83195.1"/>
    </source>
</evidence>
<reference evidence="1 2" key="1">
    <citation type="submission" date="2017-06" db="EMBL/GenBank/DDBJ databases">
        <title>Genome sequencing of cyanobaciteial culture collection at National Institute for Environmental Studies (NIES).</title>
        <authorList>
            <person name="Hirose Y."/>
            <person name="Shimura Y."/>
            <person name="Fujisawa T."/>
            <person name="Nakamura Y."/>
            <person name="Kawachi M."/>
        </authorList>
    </citation>
    <scope>NUCLEOTIDE SEQUENCE [LARGE SCALE GENOMIC DNA]</scope>
    <source>
        <strain evidence="1 2">NIES-267</strain>
    </source>
</reference>
<name>A0A1Z4LPM7_9CYAN</name>
<dbReference type="EMBL" id="AP018227">
    <property type="protein sequence ID" value="BAY83195.1"/>
    <property type="molecule type" value="Genomic_DNA"/>
</dbReference>
<dbReference type="Proteomes" id="UP000218418">
    <property type="component" value="Chromosome"/>
</dbReference>
<sequence length="257" mass="29483">MSIIALRAWYIEKYEPIPELEKRQPDIRISKKSLLKSALRADFLEDSEDVRNSVWFNRYLEGDDIEFYIEGSGGYSVANIDLISHEIYFTKQALLSQLEPTIFLSYQSEYSEASDALREGLLDTLDKLNLRSRLPLKLIESVRPKDAPMRLGSSMMRKIRRSLLFIADATPITSVDSGKEKPLLVPSANTCIELGYAIQSKRSEQIIIAQMQREDYIGGFPFDLTTTQIMQFKDSKELNNILPQTIENVLARFRLFA</sequence>
<gene>
    <name evidence="1" type="ORF">NIES267_26820</name>
</gene>
<evidence type="ECO:0000313" key="2">
    <source>
        <dbReference type="Proteomes" id="UP000218418"/>
    </source>
</evidence>
<organism evidence="1 2">
    <name type="scientific">Calothrix parasitica NIES-267</name>
    <dbReference type="NCBI Taxonomy" id="1973488"/>
    <lineage>
        <taxon>Bacteria</taxon>
        <taxon>Bacillati</taxon>
        <taxon>Cyanobacteriota</taxon>
        <taxon>Cyanophyceae</taxon>
        <taxon>Nostocales</taxon>
        <taxon>Calotrichaceae</taxon>
        <taxon>Calothrix</taxon>
    </lineage>
</organism>